<sequence length="292" mass="33185">MSLDHPAFTEKRVSQWEELMRKFSEAHKEECKSVSLEIPRVARSIKQFPTGSQYEGTWSVLGMSGFGIYTFPNGVIYEGDFEDGMFQGDGELQYPSGAILKGKWHHGKLLERTLIFADGLEYSEDDWKYCRMPDRRFTIEYEEGLQPGGASFLTAEQPTRDIPPGYYDTGDGFYDPNTKVVYKAHDLTAIIRCPSVREQKWIIENCRTYPEKSLGPRPDLYEQWLEPEPYPEPVPQPLVGSRAAPPKTSICSLDPFSEIRNSKNTGFQRGASATTSFSRPFVSFQSSKSVLE</sequence>
<protein>
    <submittedName>
        <fullName evidence="1">Uncharacterized protein</fullName>
    </submittedName>
</protein>
<reference evidence="1 2" key="1">
    <citation type="journal article" date="2021" name="Front. Genet.">
        <title>Chromosome-Level Genome Assembly Reveals Significant Gene Expansion in the Toll and IMD Signaling Pathways of Dendrolimus kikuchii.</title>
        <authorList>
            <person name="Zhou J."/>
            <person name="Wu P."/>
            <person name="Xiong Z."/>
            <person name="Liu N."/>
            <person name="Zhao N."/>
            <person name="Ji M."/>
            <person name="Qiu Y."/>
            <person name="Yang B."/>
        </authorList>
    </citation>
    <scope>NUCLEOTIDE SEQUENCE [LARGE SCALE GENOMIC DNA]</scope>
    <source>
        <strain evidence="1">Ann1</strain>
    </source>
</reference>
<dbReference type="Proteomes" id="UP000824533">
    <property type="component" value="Linkage Group LG02"/>
</dbReference>
<comment type="caution">
    <text evidence="1">The sequence shown here is derived from an EMBL/GenBank/DDBJ whole genome shotgun (WGS) entry which is preliminary data.</text>
</comment>
<gene>
    <name evidence="1" type="ORF">K1T71_001135</name>
</gene>
<evidence type="ECO:0000313" key="1">
    <source>
        <dbReference type="EMBL" id="KAJ0183159.1"/>
    </source>
</evidence>
<organism evidence="1 2">
    <name type="scientific">Dendrolimus kikuchii</name>
    <dbReference type="NCBI Taxonomy" id="765133"/>
    <lineage>
        <taxon>Eukaryota</taxon>
        <taxon>Metazoa</taxon>
        <taxon>Ecdysozoa</taxon>
        <taxon>Arthropoda</taxon>
        <taxon>Hexapoda</taxon>
        <taxon>Insecta</taxon>
        <taxon>Pterygota</taxon>
        <taxon>Neoptera</taxon>
        <taxon>Endopterygota</taxon>
        <taxon>Lepidoptera</taxon>
        <taxon>Glossata</taxon>
        <taxon>Ditrysia</taxon>
        <taxon>Bombycoidea</taxon>
        <taxon>Lasiocampidae</taxon>
        <taxon>Dendrolimus</taxon>
    </lineage>
</organism>
<dbReference type="EMBL" id="CM034388">
    <property type="protein sequence ID" value="KAJ0183159.1"/>
    <property type="molecule type" value="Genomic_DNA"/>
</dbReference>
<keyword evidence="2" id="KW-1185">Reference proteome</keyword>
<evidence type="ECO:0000313" key="2">
    <source>
        <dbReference type="Proteomes" id="UP000824533"/>
    </source>
</evidence>
<accession>A0ACC1DHB7</accession>
<name>A0ACC1DHB7_9NEOP</name>
<proteinExistence type="predicted"/>